<dbReference type="RefSeq" id="WP_379086033.1">
    <property type="nucleotide sequence ID" value="NZ_JBHTJO010000001.1"/>
</dbReference>
<reference evidence="3" key="1">
    <citation type="journal article" date="2019" name="Int. J. Syst. Evol. Microbiol.">
        <title>The Global Catalogue of Microorganisms (GCM) 10K type strain sequencing project: providing services to taxonomists for standard genome sequencing and annotation.</title>
        <authorList>
            <consortium name="The Broad Institute Genomics Platform"/>
            <consortium name="The Broad Institute Genome Sequencing Center for Infectious Disease"/>
            <person name="Wu L."/>
            <person name="Ma J."/>
        </authorList>
    </citation>
    <scope>NUCLEOTIDE SEQUENCE [LARGE SCALE GENOMIC DNA]</scope>
    <source>
        <strain evidence="3">CCUG 61697</strain>
    </source>
</reference>
<feature type="region of interest" description="Disordered" evidence="1">
    <location>
        <begin position="1"/>
        <end position="21"/>
    </location>
</feature>
<dbReference type="Proteomes" id="UP001597102">
    <property type="component" value="Unassembled WGS sequence"/>
</dbReference>
<name>A0ABW3J910_9HYPH</name>
<dbReference type="EMBL" id="JBHTJO010000001">
    <property type="protein sequence ID" value="MFD0986253.1"/>
    <property type="molecule type" value="Genomic_DNA"/>
</dbReference>
<evidence type="ECO:0000313" key="3">
    <source>
        <dbReference type="Proteomes" id="UP001597102"/>
    </source>
</evidence>
<feature type="region of interest" description="Disordered" evidence="1">
    <location>
        <begin position="101"/>
        <end position="123"/>
    </location>
</feature>
<keyword evidence="3" id="KW-1185">Reference proteome</keyword>
<gene>
    <name evidence="2" type="ORF">ACFQ2F_04005</name>
</gene>
<sequence length="123" mass="14100">MATERNVLYPPKTDEEIEAERQEDLKEWRKRAKKSDSSERDFDPGTYGCHEAFHTAWLMVVNVAGNLLEHPAIIQDPVWYRHAYKAHDELFRLYQEMGAGHGSAVPVTTSKSSKPKKSRSKGK</sequence>
<organism evidence="2 3">
    <name type="scientific">Methyloligella solikamskensis</name>
    <dbReference type="NCBI Taxonomy" id="1177756"/>
    <lineage>
        <taxon>Bacteria</taxon>
        <taxon>Pseudomonadati</taxon>
        <taxon>Pseudomonadota</taxon>
        <taxon>Alphaproteobacteria</taxon>
        <taxon>Hyphomicrobiales</taxon>
        <taxon>Hyphomicrobiaceae</taxon>
        <taxon>Methyloligella</taxon>
    </lineage>
</organism>
<evidence type="ECO:0008006" key="4">
    <source>
        <dbReference type="Google" id="ProtNLM"/>
    </source>
</evidence>
<evidence type="ECO:0000256" key="1">
    <source>
        <dbReference type="SAM" id="MobiDB-lite"/>
    </source>
</evidence>
<feature type="compositionally biased region" description="Basic residues" evidence="1">
    <location>
        <begin position="113"/>
        <end position="123"/>
    </location>
</feature>
<proteinExistence type="predicted"/>
<protein>
    <recommendedName>
        <fullName evidence="4">dATP/dGTP diphosphohydrolase N-terminal domain-containing protein</fullName>
    </recommendedName>
</protein>
<comment type="caution">
    <text evidence="2">The sequence shown here is derived from an EMBL/GenBank/DDBJ whole genome shotgun (WGS) entry which is preliminary data.</text>
</comment>
<evidence type="ECO:0000313" key="2">
    <source>
        <dbReference type="EMBL" id="MFD0986253.1"/>
    </source>
</evidence>
<accession>A0ABW3J910</accession>